<evidence type="ECO:0000256" key="12">
    <source>
        <dbReference type="ARBA" id="ARBA00031636"/>
    </source>
</evidence>
<dbReference type="RefSeq" id="WP_204447661.1">
    <property type="nucleotide sequence ID" value="NZ_JACJKY010000019.1"/>
</dbReference>
<keyword evidence="9 13" id="KW-1133">Transmembrane helix</keyword>
<feature type="transmembrane region" description="Helical" evidence="13">
    <location>
        <begin position="360"/>
        <end position="381"/>
    </location>
</feature>
<feature type="transmembrane region" description="Helical" evidence="13">
    <location>
        <begin position="96"/>
        <end position="115"/>
    </location>
</feature>
<dbReference type="InterPro" id="IPR048279">
    <property type="entry name" value="MdtK-like"/>
</dbReference>
<evidence type="ECO:0000256" key="9">
    <source>
        <dbReference type="ARBA" id="ARBA00022989"/>
    </source>
</evidence>
<dbReference type="EMBL" id="JACJKY010000019">
    <property type="protein sequence ID" value="MBM6921580.1"/>
    <property type="molecule type" value="Genomic_DNA"/>
</dbReference>
<dbReference type="InterPro" id="IPR002528">
    <property type="entry name" value="MATE_fam"/>
</dbReference>
<dbReference type="NCBIfam" id="TIGR00797">
    <property type="entry name" value="matE"/>
    <property type="match status" value="1"/>
</dbReference>
<dbReference type="CDD" id="cd13140">
    <property type="entry name" value="MATE_like_1"/>
    <property type="match status" value="1"/>
</dbReference>
<evidence type="ECO:0000256" key="8">
    <source>
        <dbReference type="ARBA" id="ARBA00022692"/>
    </source>
</evidence>
<protein>
    <recommendedName>
        <fullName evidence="4">Probable multidrug resistance protein NorM</fullName>
    </recommendedName>
    <alternativeName>
        <fullName evidence="12">Multidrug-efflux transporter</fullName>
    </alternativeName>
</protein>
<accession>A0A939BEQ7</accession>
<evidence type="ECO:0000256" key="3">
    <source>
        <dbReference type="ARBA" id="ARBA00010199"/>
    </source>
</evidence>
<dbReference type="PANTHER" id="PTHR43298">
    <property type="entry name" value="MULTIDRUG RESISTANCE PROTEIN NORM-RELATED"/>
    <property type="match status" value="1"/>
</dbReference>
<feature type="transmembrane region" description="Helical" evidence="13">
    <location>
        <begin position="194"/>
        <end position="219"/>
    </location>
</feature>
<feature type="transmembrane region" description="Helical" evidence="13">
    <location>
        <begin position="418"/>
        <end position="440"/>
    </location>
</feature>
<keyword evidence="10" id="KW-0406">Ion transport</keyword>
<evidence type="ECO:0000256" key="5">
    <source>
        <dbReference type="ARBA" id="ARBA00022448"/>
    </source>
</evidence>
<evidence type="ECO:0000256" key="11">
    <source>
        <dbReference type="ARBA" id="ARBA00023136"/>
    </source>
</evidence>
<comment type="similarity">
    <text evidence="3">Belongs to the multi antimicrobial extrusion (MATE) (TC 2.A.66.1) family.</text>
</comment>
<reference evidence="14" key="1">
    <citation type="submission" date="2020-08" db="EMBL/GenBank/DDBJ databases">
        <authorList>
            <person name="Cejkova D."/>
            <person name="Kubasova T."/>
            <person name="Jahodarova E."/>
            <person name="Rychlik I."/>
        </authorList>
    </citation>
    <scope>NUCLEOTIDE SEQUENCE</scope>
    <source>
        <strain evidence="14">An559</strain>
    </source>
</reference>
<comment type="function">
    <text evidence="1">Multidrug efflux pump.</text>
</comment>
<evidence type="ECO:0000313" key="15">
    <source>
        <dbReference type="Proteomes" id="UP000774750"/>
    </source>
</evidence>
<dbReference type="Pfam" id="PF01554">
    <property type="entry name" value="MatE"/>
    <property type="match status" value="2"/>
</dbReference>
<evidence type="ECO:0000256" key="13">
    <source>
        <dbReference type="SAM" id="Phobius"/>
    </source>
</evidence>
<keyword evidence="5" id="KW-0813">Transport</keyword>
<organism evidence="14 15">
    <name type="scientific">Merdimmobilis hominis</name>
    <dbReference type="NCBI Taxonomy" id="2897707"/>
    <lineage>
        <taxon>Bacteria</taxon>
        <taxon>Bacillati</taxon>
        <taxon>Bacillota</taxon>
        <taxon>Clostridia</taxon>
        <taxon>Eubacteriales</taxon>
        <taxon>Oscillospiraceae</taxon>
        <taxon>Merdimmobilis</taxon>
    </lineage>
</organism>
<evidence type="ECO:0000256" key="4">
    <source>
        <dbReference type="ARBA" id="ARBA00020268"/>
    </source>
</evidence>
<evidence type="ECO:0000256" key="7">
    <source>
        <dbReference type="ARBA" id="ARBA00022475"/>
    </source>
</evidence>
<feature type="transmembrane region" description="Helical" evidence="13">
    <location>
        <begin position="135"/>
        <end position="160"/>
    </location>
</feature>
<dbReference type="Proteomes" id="UP000774750">
    <property type="component" value="Unassembled WGS sequence"/>
</dbReference>
<reference evidence="14" key="2">
    <citation type="journal article" date="2021" name="Sci. Rep.">
        <title>The distribution of antibiotic resistance genes in chicken gut microbiota commensals.</title>
        <authorList>
            <person name="Juricova H."/>
            <person name="Matiasovicova J."/>
            <person name="Kubasova T."/>
            <person name="Cejkova D."/>
            <person name="Rychlik I."/>
        </authorList>
    </citation>
    <scope>NUCLEOTIDE SEQUENCE</scope>
    <source>
        <strain evidence="14">An559</strain>
    </source>
</reference>
<sequence>MKHAIDLTRGNILAVLTKLAMPIMATSLIQMAYNLTDMIWIGRLGASAVAAVGSAGMFMWLASGFTTIARTGGQVMTGQMLGAKEQERASLYAQNALQFGIVFALLYTVVLVAFAKPLIGFYRFNEASTVRDAIIYLQIVGGGMVFSFVNMIFTGLITAAGNSKTPFLATSVGLVANIILDPVLIFGFGPIPALGAGGAAIATVGAQIIVTLMFVRYCLRDSLLKRVRLFSRPDGACIKDIVRIGLPSAVQEMIFAGVAMVIARMVASFGDAAVAVQRVGSQIESISWMTGQGFASALSSFIAQNYGAGDFHRAKKGYHTAVSIIIGWGLFSTALLVFCAGPLFQIFIPDETILPMGISYLVILGYSQVFMCVEIVASGAFSGFGKTLPPSIVATLLTAARIPAAMWLSSTALGLDGIWWSITISSILKGIVLAILFWMYERRLARAMPQSKQEQSTVSI</sequence>
<dbReference type="PANTHER" id="PTHR43298:SF2">
    <property type="entry name" value="FMN_FAD EXPORTER YEEO-RELATED"/>
    <property type="match status" value="1"/>
</dbReference>
<keyword evidence="8 13" id="KW-0812">Transmembrane</keyword>
<dbReference type="GO" id="GO:0015297">
    <property type="term" value="F:antiporter activity"/>
    <property type="evidence" value="ECO:0007669"/>
    <property type="project" value="UniProtKB-KW"/>
</dbReference>
<dbReference type="GO" id="GO:0006811">
    <property type="term" value="P:monoatomic ion transport"/>
    <property type="evidence" value="ECO:0007669"/>
    <property type="project" value="UniProtKB-KW"/>
</dbReference>
<name>A0A939BEQ7_9FIRM</name>
<feature type="transmembrane region" description="Helical" evidence="13">
    <location>
        <begin position="321"/>
        <end position="348"/>
    </location>
</feature>
<proteinExistence type="inferred from homology"/>
<feature type="transmembrane region" description="Helical" evidence="13">
    <location>
        <begin position="167"/>
        <end position="188"/>
    </location>
</feature>
<evidence type="ECO:0000256" key="2">
    <source>
        <dbReference type="ARBA" id="ARBA00004651"/>
    </source>
</evidence>
<keyword evidence="6" id="KW-0050">Antiport</keyword>
<feature type="transmembrane region" description="Helical" evidence="13">
    <location>
        <begin position="393"/>
        <end position="412"/>
    </location>
</feature>
<dbReference type="AlphaFoldDB" id="A0A939BEQ7"/>
<comment type="subcellular location">
    <subcellularLocation>
        <location evidence="2">Cell membrane</location>
        <topology evidence="2">Multi-pass membrane protein</topology>
    </subcellularLocation>
</comment>
<comment type="caution">
    <text evidence="14">The sequence shown here is derived from an EMBL/GenBank/DDBJ whole genome shotgun (WGS) entry which is preliminary data.</text>
</comment>
<keyword evidence="11 13" id="KW-0472">Membrane</keyword>
<gene>
    <name evidence="14" type="ORF">H6A12_10475</name>
</gene>
<dbReference type="InterPro" id="IPR050222">
    <property type="entry name" value="MATE_MdtK"/>
</dbReference>
<feature type="transmembrane region" description="Helical" evidence="13">
    <location>
        <begin position="12"/>
        <end position="33"/>
    </location>
</feature>
<keyword evidence="15" id="KW-1185">Reference proteome</keyword>
<feature type="transmembrane region" description="Helical" evidence="13">
    <location>
        <begin position="39"/>
        <end position="61"/>
    </location>
</feature>
<evidence type="ECO:0000313" key="14">
    <source>
        <dbReference type="EMBL" id="MBM6921580.1"/>
    </source>
</evidence>
<dbReference type="PIRSF" id="PIRSF006603">
    <property type="entry name" value="DinF"/>
    <property type="match status" value="1"/>
</dbReference>
<evidence type="ECO:0000256" key="6">
    <source>
        <dbReference type="ARBA" id="ARBA00022449"/>
    </source>
</evidence>
<keyword evidence="7" id="KW-1003">Cell membrane</keyword>
<dbReference type="GO" id="GO:0005886">
    <property type="term" value="C:plasma membrane"/>
    <property type="evidence" value="ECO:0007669"/>
    <property type="project" value="UniProtKB-SubCell"/>
</dbReference>
<evidence type="ECO:0000256" key="1">
    <source>
        <dbReference type="ARBA" id="ARBA00003408"/>
    </source>
</evidence>
<dbReference type="GO" id="GO:0042910">
    <property type="term" value="F:xenobiotic transmembrane transporter activity"/>
    <property type="evidence" value="ECO:0007669"/>
    <property type="project" value="InterPro"/>
</dbReference>
<evidence type="ECO:0000256" key="10">
    <source>
        <dbReference type="ARBA" id="ARBA00023065"/>
    </source>
</evidence>